<evidence type="ECO:0000313" key="10">
    <source>
        <dbReference type="Proteomes" id="UP000076078"/>
    </source>
</evidence>
<keyword evidence="4" id="KW-0653">Protein transport</keyword>
<feature type="compositionally biased region" description="Low complexity" evidence="7">
    <location>
        <begin position="1"/>
        <end position="28"/>
    </location>
</feature>
<organism evidence="9 10">
    <name type="scientific">Tieghemostelium lacteum</name>
    <name type="common">Slime mold</name>
    <name type="synonym">Dictyostelium lacteum</name>
    <dbReference type="NCBI Taxonomy" id="361077"/>
    <lineage>
        <taxon>Eukaryota</taxon>
        <taxon>Amoebozoa</taxon>
        <taxon>Evosea</taxon>
        <taxon>Eumycetozoa</taxon>
        <taxon>Dictyostelia</taxon>
        <taxon>Dictyosteliales</taxon>
        <taxon>Raperosteliaceae</taxon>
        <taxon>Tieghemostelium</taxon>
    </lineage>
</organism>
<accession>A0A151ZAI6</accession>
<dbReference type="InterPro" id="IPR039745">
    <property type="entry name" value="Vps54"/>
</dbReference>
<evidence type="ECO:0000256" key="6">
    <source>
        <dbReference type="ARBA" id="ARBA00023054"/>
    </source>
</evidence>
<comment type="caution">
    <text evidence="9">The sequence shown here is derived from an EMBL/GenBank/DDBJ whole genome shotgun (WGS) entry which is preliminary data.</text>
</comment>
<comment type="similarity">
    <text evidence="2">Belongs to the VPS54 family.</text>
</comment>
<dbReference type="GO" id="GO:0019905">
    <property type="term" value="F:syntaxin binding"/>
    <property type="evidence" value="ECO:0007669"/>
    <property type="project" value="TreeGrafter"/>
</dbReference>
<dbReference type="Gene3D" id="1.20.1280.130">
    <property type="match status" value="1"/>
</dbReference>
<proteinExistence type="inferred from homology"/>
<keyword evidence="6" id="KW-0175">Coiled coil</keyword>
<dbReference type="GO" id="GO:0006896">
    <property type="term" value="P:Golgi to vacuole transport"/>
    <property type="evidence" value="ECO:0007669"/>
    <property type="project" value="TreeGrafter"/>
</dbReference>
<feature type="region of interest" description="Disordered" evidence="7">
    <location>
        <begin position="1"/>
        <end position="29"/>
    </location>
</feature>
<name>A0A151ZAI6_TIELA</name>
<evidence type="ECO:0000313" key="9">
    <source>
        <dbReference type="EMBL" id="KYQ90960.1"/>
    </source>
</evidence>
<dbReference type="FunCoup" id="A0A151ZAI6">
    <property type="interactions" value="642"/>
</dbReference>
<protein>
    <submittedName>
        <fullName evidence="9">Vacuolar protein sorting 54 family protein</fullName>
    </submittedName>
</protein>
<dbReference type="PANTHER" id="PTHR12965">
    <property type="entry name" value="VACUOLAR PROTEIN SORTING 54"/>
    <property type="match status" value="1"/>
</dbReference>
<dbReference type="Proteomes" id="UP000076078">
    <property type="component" value="Unassembled WGS sequence"/>
</dbReference>
<comment type="subcellular location">
    <subcellularLocation>
        <location evidence="1">Golgi apparatus</location>
        <location evidence="1">trans-Golgi network</location>
    </subcellularLocation>
</comment>
<dbReference type="GO" id="GO:0015031">
    <property type="term" value="P:protein transport"/>
    <property type="evidence" value="ECO:0007669"/>
    <property type="project" value="UniProtKB-KW"/>
</dbReference>
<dbReference type="PANTHER" id="PTHR12965:SF0">
    <property type="entry name" value="VACUOLAR PROTEIN SORTING-ASSOCIATED PROTEIN 54"/>
    <property type="match status" value="1"/>
</dbReference>
<evidence type="ECO:0000256" key="2">
    <source>
        <dbReference type="ARBA" id="ARBA00009150"/>
    </source>
</evidence>
<dbReference type="GO" id="GO:0005829">
    <property type="term" value="C:cytosol"/>
    <property type="evidence" value="ECO:0007669"/>
    <property type="project" value="GOC"/>
</dbReference>
<keyword evidence="5" id="KW-0333">Golgi apparatus</keyword>
<evidence type="ECO:0000256" key="4">
    <source>
        <dbReference type="ARBA" id="ARBA00022927"/>
    </source>
</evidence>
<evidence type="ECO:0000256" key="7">
    <source>
        <dbReference type="SAM" id="MobiDB-lite"/>
    </source>
</evidence>
<dbReference type="InterPro" id="IPR012501">
    <property type="entry name" value="Vps54_C"/>
</dbReference>
<dbReference type="OMA" id="QKQAVML"/>
<dbReference type="AlphaFoldDB" id="A0A151ZAI6"/>
<reference evidence="9 10" key="1">
    <citation type="submission" date="2015-12" db="EMBL/GenBank/DDBJ databases">
        <title>Dictyostelia acquired genes for synthesis and detection of signals that induce cell-type specialization by lateral gene transfer from prokaryotes.</title>
        <authorList>
            <person name="Gloeckner G."/>
            <person name="Schaap P."/>
        </authorList>
    </citation>
    <scope>NUCLEOTIDE SEQUENCE [LARGE SCALE GENOMIC DNA]</scope>
    <source>
        <strain evidence="9 10">TK</strain>
    </source>
</reference>
<sequence length="884" mass="100713">MGDNSNISPNTSPNGSSTPNSRLSRSSSQLFEQNNYEPFIFAQSLTSVCLDPSNPTSGNNEWTASELTVPPIGNSVGSGHQGPGSSNITSQSFQNYFNKISSVYKIFKENQHRELIPSNKRTPEEIISLENIPEFFFQENLTKDAILKYANDDTSPILFQKLEHYSTIIEENIVGHVRDKSLAFFSAMSELKQFRLELIQISHEIKDSVNTLNSIDNDVIHSLSLSKLQLQKNRVKDTIETLVLVSDVKQSQSALQLLLSKGDYMGALDLIFSTQSLLNNDLLPIQSLRNLSPQLLEMVNLIEKMSIADFIRISLNDELLYSKDDSNNKSSNTDDDDNTQLLENITVLLIPLIKVLVRIQKIPYIIERFREESIQSIKDLFKLTIYNKIITIEQQQQQQNQHVLLPVTAQVTVANWEECKVKLVKLSPSESFPLFTALELAFKRKFILINKIIEIIYKEIENILINNSDSNSDSNNNSNSNINETIIDNIKSSCNDLINSVNETMQERYSTLIKVRSEINSKLSLVDFVQLYNNMNSFLIFCELNSIKKKSIILRSTLLSQSKQFLEVLHKNRLSSLSLLLENEEWTPVKVVSEFQDIINYIVNQSLDTNDLNNNISSNSKNSDEVGISDNILISNEPFIAINTSLMLLKFINDYLSLVEKLPLLVTDSISKIVELFHIFNQQTYQLILCAGARQTMKLKTITSKHLGLASQCLSFQIKFIPYVKTILQKQLNSKQYALLNGLDKLLQDFTGHRQEIFTKFTGILKERLLLHLRSLSTMDLKDDSLPIPTPPFTALLKDFTQLHKLLQPLLPPDQLFKIFTNIYYMFNNTFIETIPKFENLSTKAAKRRIHNDILHLMASFRKLPGIGDPGSQIEDFLKSNYPI</sequence>
<keyword evidence="3" id="KW-0813">Transport</keyword>
<dbReference type="GO" id="GO:0042147">
    <property type="term" value="P:retrograde transport, endosome to Golgi"/>
    <property type="evidence" value="ECO:0007669"/>
    <property type="project" value="InterPro"/>
</dbReference>
<feature type="domain" description="Vacuolar protein sorting-associated protein 54 C-terminal" evidence="8">
    <location>
        <begin position="636"/>
        <end position="768"/>
    </location>
</feature>
<evidence type="ECO:0000256" key="1">
    <source>
        <dbReference type="ARBA" id="ARBA00004601"/>
    </source>
</evidence>
<keyword evidence="10" id="KW-1185">Reference proteome</keyword>
<dbReference type="Pfam" id="PF07928">
    <property type="entry name" value="Vps54"/>
    <property type="match status" value="1"/>
</dbReference>
<dbReference type="GO" id="GO:0000938">
    <property type="term" value="C:GARP complex"/>
    <property type="evidence" value="ECO:0007669"/>
    <property type="project" value="InterPro"/>
</dbReference>
<evidence type="ECO:0000259" key="8">
    <source>
        <dbReference type="Pfam" id="PF07928"/>
    </source>
</evidence>
<dbReference type="EMBL" id="LODT01000035">
    <property type="protein sequence ID" value="KYQ90960.1"/>
    <property type="molecule type" value="Genomic_DNA"/>
</dbReference>
<evidence type="ECO:0000256" key="3">
    <source>
        <dbReference type="ARBA" id="ARBA00022448"/>
    </source>
</evidence>
<evidence type="ECO:0000256" key="5">
    <source>
        <dbReference type="ARBA" id="ARBA00023034"/>
    </source>
</evidence>
<gene>
    <name evidence="9" type="ORF">DLAC_07843</name>
</gene>
<dbReference type="InParanoid" id="A0A151ZAI6"/>
<dbReference type="STRING" id="361077.A0A151ZAI6"/>
<dbReference type="OrthoDB" id="10259024at2759"/>